<proteinExistence type="predicted"/>
<dbReference type="Proteomes" id="UP000663825">
    <property type="component" value="Unassembled WGS sequence"/>
</dbReference>
<reference evidence="3" key="1">
    <citation type="submission" date="2021-02" db="EMBL/GenBank/DDBJ databases">
        <authorList>
            <person name="Nowell W R."/>
        </authorList>
    </citation>
    <scope>NUCLEOTIDE SEQUENCE</scope>
</reference>
<gene>
    <name evidence="3" type="ORF">TIS948_LOCUS12081</name>
    <name evidence="4" type="ORF">UJA718_LOCUS13744</name>
</gene>
<dbReference type="Pfam" id="PF02214">
    <property type="entry name" value="BTB_2"/>
    <property type="match status" value="1"/>
</dbReference>
<organism evidence="3 5">
    <name type="scientific">Rotaria socialis</name>
    <dbReference type="NCBI Taxonomy" id="392032"/>
    <lineage>
        <taxon>Eukaryota</taxon>
        <taxon>Metazoa</taxon>
        <taxon>Spiralia</taxon>
        <taxon>Gnathifera</taxon>
        <taxon>Rotifera</taxon>
        <taxon>Eurotatoria</taxon>
        <taxon>Bdelloidea</taxon>
        <taxon>Philodinida</taxon>
        <taxon>Philodinidae</taxon>
        <taxon>Rotaria</taxon>
    </lineage>
</organism>
<comment type="caution">
    <text evidence="3">The sequence shown here is derived from an EMBL/GenBank/DDBJ whole genome shotgun (WGS) entry which is preliminary data.</text>
</comment>
<dbReference type="EMBL" id="CAJOBP010001885">
    <property type="protein sequence ID" value="CAF4319083.1"/>
    <property type="molecule type" value="Genomic_DNA"/>
</dbReference>
<dbReference type="InterPro" id="IPR043136">
    <property type="entry name" value="B30.2/SPRY_sf"/>
</dbReference>
<feature type="coiled-coil region" evidence="1">
    <location>
        <begin position="16"/>
        <end position="68"/>
    </location>
</feature>
<dbReference type="Proteomes" id="UP000663873">
    <property type="component" value="Unassembled WGS sequence"/>
</dbReference>
<evidence type="ECO:0000313" key="4">
    <source>
        <dbReference type="EMBL" id="CAF4319083.1"/>
    </source>
</evidence>
<evidence type="ECO:0000259" key="2">
    <source>
        <dbReference type="Pfam" id="PF02214"/>
    </source>
</evidence>
<accession>A0A817Q8S6</accession>
<dbReference type="Gene3D" id="2.60.120.920">
    <property type="match status" value="1"/>
</dbReference>
<protein>
    <recommendedName>
        <fullName evidence="2">Potassium channel tetramerisation-type BTB domain-containing protein</fullName>
    </recommendedName>
</protein>
<sequence>MDSSNSKLTNLIAELHNRTNEAKATFDQAIAELERQKAENEKIFKEKKEQLANERRKWDEEKAIVEKLAASAGPIVNLNVGGETISTSRATLILIEGSLLATMFSGKWEEKLIKDANGSIFLDYDPVLFKFLLNQLRAWSEPSIKRSFRLPVGSEQSFLELVRLLKFNERFIDGGQNDITSAATVLQSEQRVERFGTVSSSAVRLTDNSRTCENTVDSQWAHVFGTLNYSTGIHRIRLKLDKGTTNILIGICSQNKPPAGPLFYDKPTTHGWFIHGYVVKNGQGSHPGWPQVSLGDILELSVNCNERSLSILNERSRAQNSMQVNIAEAPFPWCLYILFYYKETQVSLV</sequence>
<dbReference type="PANTHER" id="PTHR14499">
    <property type="entry name" value="POTASSIUM CHANNEL TETRAMERIZATION DOMAIN-CONTAINING"/>
    <property type="match status" value="1"/>
</dbReference>
<dbReference type="OrthoDB" id="9975311at2759"/>
<name>A0A817Q8S6_9BILA</name>
<evidence type="ECO:0000313" key="6">
    <source>
        <dbReference type="Proteomes" id="UP000663873"/>
    </source>
</evidence>
<dbReference type="GO" id="GO:0051260">
    <property type="term" value="P:protein homooligomerization"/>
    <property type="evidence" value="ECO:0007669"/>
    <property type="project" value="InterPro"/>
</dbReference>
<keyword evidence="1" id="KW-0175">Coiled coil</keyword>
<dbReference type="SUPFAM" id="SSF54695">
    <property type="entry name" value="POZ domain"/>
    <property type="match status" value="1"/>
</dbReference>
<keyword evidence="6" id="KW-1185">Reference proteome</keyword>
<evidence type="ECO:0000313" key="3">
    <source>
        <dbReference type="EMBL" id="CAF3192856.1"/>
    </source>
</evidence>
<evidence type="ECO:0000256" key="1">
    <source>
        <dbReference type="SAM" id="Coils"/>
    </source>
</evidence>
<dbReference type="EMBL" id="CAJNXB010001773">
    <property type="protein sequence ID" value="CAF3192856.1"/>
    <property type="molecule type" value="Genomic_DNA"/>
</dbReference>
<dbReference type="PANTHER" id="PTHR14499:SF136">
    <property type="entry name" value="GH08630P"/>
    <property type="match status" value="1"/>
</dbReference>
<dbReference type="InterPro" id="IPR003131">
    <property type="entry name" value="T1-type_BTB"/>
</dbReference>
<dbReference type="AlphaFoldDB" id="A0A817Q8S6"/>
<dbReference type="Gene3D" id="3.30.710.10">
    <property type="entry name" value="Potassium Channel Kv1.1, Chain A"/>
    <property type="match status" value="1"/>
</dbReference>
<feature type="domain" description="Potassium channel tetramerisation-type BTB" evidence="2">
    <location>
        <begin position="76"/>
        <end position="138"/>
    </location>
</feature>
<dbReference type="InterPro" id="IPR011333">
    <property type="entry name" value="SKP1/BTB/POZ_sf"/>
</dbReference>
<evidence type="ECO:0000313" key="5">
    <source>
        <dbReference type="Proteomes" id="UP000663825"/>
    </source>
</evidence>